<evidence type="ECO:0000313" key="6">
    <source>
        <dbReference type="Proteomes" id="UP000053593"/>
    </source>
</evidence>
<protein>
    <recommendedName>
        <fullName evidence="4">Alpha-type protein kinase domain-containing protein</fullName>
    </recommendedName>
</protein>
<dbReference type="InterPro" id="IPR011009">
    <property type="entry name" value="Kinase-like_dom_sf"/>
</dbReference>
<evidence type="ECO:0000256" key="2">
    <source>
        <dbReference type="ARBA" id="ARBA00022679"/>
    </source>
</evidence>
<dbReference type="Proteomes" id="UP000053593">
    <property type="component" value="Unassembled WGS sequence"/>
</dbReference>
<evidence type="ECO:0000259" key="4">
    <source>
        <dbReference type="PROSITE" id="PS51158"/>
    </source>
</evidence>
<feature type="non-terminal residue" evidence="5">
    <location>
        <position position="1"/>
    </location>
</feature>
<dbReference type="HOGENOM" id="CLU_150161_0_0_1"/>
<gene>
    <name evidence="5" type="ORF">GYMLUDRAFT_138572</name>
</gene>
<dbReference type="Pfam" id="PF02816">
    <property type="entry name" value="Alpha_kinase"/>
    <property type="match status" value="1"/>
</dbReference>
<evidence type="ECO:0000313" key="5">
    <source>
        <dbReference type="EMBL" id="KIK53701.1"/>
    </source>
</evidence>
<keyword evidence="2" id="KW-0808">Transferase</keyword>
<dbReference type="GO" id="GO:0005524">
    <property type="term" value="F:ATP binding"/>
    <property type="evidence" value="ECO:0007669"/>
    <property type="project" value="InterPro"/>
</dbReference>
<feature type="non-terminal residue" evidence="5">
    <location>
        <position position="107"/>
    </location>
</feature>
<accession>A0A0D0BG85</accession>
<keyword evidence="6" id="KW-1185">Reference proteome</keyword>
<dbReference type="InterPro" id="IPR004166">
    <property type="entry name" value="a-kinase_dom"/>
</dbReference>
<keyword evidence="3" id="KW-0418">Kinase</keyword>
<dbReference type="AlphaFoldDB" id="A0A0D0BG85"/>
<evidence type="ECO:0000256" key="3">
    <source>
        <dbReference type="ARBA" id="ARBA00022777"/>
    </source>
</evidence>
<organism evidence="5 6">
    <name type="scientific">Collybiopsis luxurians FD-317 M1</name>
    <dbReference type="NCBI Taxonomy" id="944289"/>
    <lineage>
        <taxon>Eukaryota</taxon>
        <taxon>Fungi</taxon>
        <taxon>Dikarya</taxon>
        <taxon>Basidiomycota</taxon>
        <taxon>Agaricomycotina</taxon>
        <taxon>Agaricomycetes</taxon>
        <taxon>Agaricomycetidae</taxon>
        <taxon>Agaricales</taxon>
        <taxon>Marasmiineae</taxon>
        <taxon>Omphalotaceae</taxon>
        <taxon>Collybiopsis</taxon>
        <taxon>Collybiopsis luxurians</taxon>
    </lineage>
</organism>
<keyword evidence="1" id="KW-0723">Serine/threonine-protein kinase</keyword>
<dbReference type="SUPFAM" id="SSF56112">
    <property type="entry name" value="Protein kinase-like (PK-like)"/>
    <property type="match status" value="1"/>
</dbReference>
<dbReference type="OrthoDB" id="301415at2759"/>
<proteinExistence type="predicted"/>
<reference evidence="5 6" key="1">
    <citation type="submission" date="2014-04" db="EMBL/GenBank/DDBJ databases">
        <title>Evolutionary Origins and Diversification of the Mycorrhizal Mutualists.</title>
        <authorList>
            <consortium name="DOE Joint Genome Institute"/>
            <consortium name="Mycorrhizal Genomics Consortium"/>
            <person name="Kohler A."/>
            <person name="Kuo A."/>
            <person name="Nagy L.G."/>
            <person name="Floudas D."/>
            <person name="Copeland A."/>
            <person name="Barry K.W."/>
            <person name="Cichocki N."/>
            <person name="Veneault-Fourrey C."/>
            <person name="LaButti K."/>
            <person name="Lindquist E.A."/>
            <person name="Lipzen A."/>
            <person name="Lundell T."/>
            <person name="Morin E."/>
            <person name="Murat C."/>
            <person name="Riley R."/>
            <person name="Ohm R."/>
            <person name="Sun H."/>
            <person name="Tunlid A."/>
            <person name="Henrissat B."/>
            <person name="Grigoriev I.V."/>
            <person name="Hibbett D.S."/>
            <person name="Martin F."/>
        </authorList>
    </citation>
    <scope>NUCLEOTIDE SEQUENCE [LARGE SCALE GENOMIC DNA]</scope>
    <source>
        <strain evidence="5 6">FD-317 M1</strain>
    </source>
</reference>
<feature type="domain" description="Alpha-type protein kinase" evidence="4">
    <location>
        <begin position="1"/>
        <end position="107"/>
    </location>
</feature>
<name>A0A0D0BG85_9AGAR</name>
<dbReference type="GO" id="GO:0004674">
    <property type="term" value="F:protein serine/threonine kinase activity"/>
    <property type="evidence" value="ECO:0007669"/>
    <property type="project" value="UniProtKB-KW"/>
</dbReference>
<sequence length="107" mass="12138">FYFNYDGAFIGVLQPEFYQNDSDVAAFREFLVTPLLPCDEADPPPVKYTGNLGVGEAPRDRVIFLMHAYAHYTYVASQKTLLLCDLQGTYDKQKVLCLIDPQSHRSV</sequence>
<dbReference type="Gene3D" id="3.20.200.10">
    <property type="entry name" value="MHCK/EF2 kinase"/>
    <property type="match status" value="1"/>
</dbReference>
<dbReference type="PROSITE" id="PS51158">
    <property type="entry name" value="ALPHA_KINASE"/>
    <property type="match status" value="1"/>
</dbReference>
<evidence type="ECO:0000256" key="1">
    <source>
        <dbReference type="ARBA" id="ARBA00022527"/>
    </source>
</evidence>
<dbReference type="EMBL" id="KN834825">
    <property type="protein sequence ID" value="KIK53701.1"/>
    <property type="molecule type" value="Genomic_DNA"/>
</dbReference>